<dbReference type="Pfam" id="PF13377">
    <property type="entry name" value="Peripla_BP_3"/>
    <property type="match status" value="1"/>
</dbReference>
<organism evidence="5 6">
    <name type="scientific">Nakamurella panacisegetis</name>
    <dbReference type="NCBI Taxonomy" id="1090615"/>
    <lineage>
        <taxon>Bacteria</taxon>
        <taxon>Bacillati</taxon>
        <taxon>Actinomycetota</taxon>
        <taxon>Actinomycetes</taxon>
        <taxon>Nakamurellales</taxon>
        <taxon>Nakamurellaceae</taxon>
        <taxon>Nakamurella</taxon>
    </lineage>
</organism>
<evidence type="ECO:0000313" key="5">
    <source>
        <dbReference type="EMBL" id="SDO25047.1"/>
    </source>
</evidence>
<evidence type="ECO:0000259" key="4">
    <source>
        <dbReference type="PROSITE" id="PS50932"/>
    </source>
</evidence>
<dbReference type="SMART" id="SM00354">
    <property type="entry name" value="HTH_LACI"/>
    <property type="match status" value="1"/>
</dbReference>
<evidence type="ECO:0000256" key="1">
    <source>
        <dbReference type="ARBA" id="ARBA00023015"/>
    </source>
</evidence>
<dbReference type="PANTHER" id="PTHR30146">
    <property type="entry name" value="LACI-RELATED TRANSCRIPTIONAL REPRESSOR"/>
    <property type="match status" value="1"/>
</dbReference>
<dbReference type="CDD" id="cd06267">
    <property type="entry name" value="PBP1_LacI_sugar_binding-like"/>
    <property type="match status" value="1"/>
</dbReference>
<keyword evidence="1" id="KW-0805">Transcription regulation</keyword>
<dbReference type="STRING" id="1090615.SAMN04515671_0303"/>
<feature type="domain" description="HTH lacI-type" evidence="4">
    <location>
        <begin position="1"/>
        <end position="53"/>
    </location>
</feature>
<dbReference type="CDD" id="cd01392">
    <property type="entry name" value="HTH_LacI"/>
    <property type="match status" value="1"/>
</dbReference>
<protein>
    <submittedName>
        <fullName evidence="5">DNA-binding transcriptional regulator, LacI/PurR family</fullName>
    </submittedName>
</protein>
<dbReference type="EMBL" id="LT629710">
    <property type="protein sequence ID" value="SDO25047.1"/>
    <property type="molecule type" value="Genomic_DNA"/>
</dbReference>
<dbReference type="SUPFAM" id="SSF47413">
    <property type="entry name" value="lambda repressor-like DNA-binding domains"/>
    <property type="match status" value="1"/>
</dbReference>
<dbReference type="PANTHER" id="PTHR30146:SF109">
    <property type="entry name" value="HTH-TYPE TRANSCRIPTIONAL REGULATOR GALS"/>
    <property type="match status" value="1"/>
</dbReference>
<reference evidence="5 6" key="1">
    <citation type="submission" date="2016-10" db="EMBL/GenBank/DDBJ databases">
        <authorList>
            <person name="de Groot N.N."/>
        </authorList>
    </citation>
    <scope>NUCLEOTIDE SEQUENCE [LARGE SCALE GENOMIC DNA]</scope>
    <source>
        <strain evidence="6">P4-7,KCTC 19426,CECT 7604</strain>
    </source>
</reference>
<evidence type="ECO:0000313" key="6">
    <source>
        <dbReference type="Proteomes" id="UP000198741"/>
    </source>
</evidence>
<dbReference type="InterPro" id="IPR010982">
    <property type="entry name" value="Lambda_DNA-bd_dom_sf"/>
</dbReference>
<dbReference type="InterPro" id="IPR028082">
    <property type="entry name" value="Peripla_BP_I"/>
</dbReference>
<dbReference type="SUPFAM" id="SSF53822">
    <property type="entry name" value="Periplasmic binding protein-like I"/>
    <property type="match status" value="1"/>
</dbReference>
<dbReference type="Gene3D" id="3.40.50.2300">
    <property type="match status" value="2"/>
</dbReference>
<dbReference type="Pfam" id="PF00356">
    <property type="entry name" value="LacI"/>
    <property type="match status" value="1"/>
</dbReference>
<evidence type="ECO:0000256" key="3">
    <source>
        <dbReference type="ARBA" id="ARBA00023163"/>
    </source>
</evidence>
<dbReference type="InterPro" id="IPR000843">
    <property type="entry name" value="HTH_LacI"/>
</dbReference>
<dbReference type="Gene3D" id="1.10.260.40">
    <property type="entry name" value="lambda repressor-like DNA-binding domains"/>
    <property type="match status" value="1"/>
</dbReference>
<sequence>MEDVARLAGVSKKTVSNVINNYPYLRPETRARVEDAIATLQYKVNVSARNLRSGRTGMIALAIPELGQPYFAELAQSVIWAAARFDLTVFVETTGSELERERSVLSGARRSLVDGFIYSPFAMGPAYAAEIPLDLPLVLLGERAFDRPVDHVAMANEAGARAAVDHLLDQGCRRIALIGVDPDDEPGAATLRVAGALGAMTDRGVAPVPELLVNPGVWHMDTGATAMQGLIDSGLEFDAVFCLNDALAIGALRSLLRNGVSIPGDVCVVGFDDTQSAAYSTPALTSVSPSRDAIAELAVTLLHRRLTQDVPLADRKQIIAPFELKIRESSLRH</sequence>
<dbReference type="GO" id="GO:0000976">
    <property type="term" value="F:transcription cis-regulatory region binding"/>
    <property type="evidence" value="ECO:0007669"/>
    <property type="project" value="TreeGrafter"/>
</dbReference>
<evidence type="ECO:0000256" key="2">
    <source>
        <dbReference type="ARBA" id="ARBA00023125"/>
    </source>
</evidence>
<keyword evidence="6" id="KW-1185">Reference proteome</keyword>
<gene>
    <name evidence="5" type="ORF">SAMN04515671_0303</name>
</gene>
<dbReference type="GO" id="GO:0003700">
    <property type="term" value="F:DNA-binding transcription factor activity"/>
    <property type="evidence" value="ECO:0007669"/>
    <property type="project" value="TreeGrafter"/>
</dbReference>
<dbReference type="InterPro" id="IPR046335">
    <property type="entry name" value="LacI/GalR-like_sensor"/>
</dbReference>
<dbReference type="AlphaFoldDB" id="A0A1H0I0R3"/>
<accession>A0A1H0I0R3</accession>
<dbReference type="OrthoDB" id="2854648at2"/>
<dbReference type="PROSITE" id="PS50932">
    <property type="entry name" value="HTH_LACI_2"/>
    <property type="match status" value="1"/>
</dbReference>
<keyword evidence="2 5" id="KW-0238">DNA-binding</keyword>
<dbReference type="Proteomes" id="UP000198741">
    <property type="component" value="Chromosome I"/>
</dbReference>
<keyword evidence="3" id="KW-0804">Transcription</keyword>
<proteinExistence type="predicted"/>
<dbReference type="PROSITE" id="PS00356">
    <property type="entry name" value="HTH_LACI_1"/>
    <property type="match status" value="1"/>
</dbReference>
<name>A0A1H0I0R3_9ACTN</name>